<dbReference type="InterPro" id="IPR045851">
    <property type="entry name" value="AMP-bd_C_sf"/>
</dbReference>
<dbReference type="InterPro" id="IPR010192">
    <property type="entry name" value="MenE"/>
</dbReference>
<dbReference type="InterPro" id="IPR025110">
    <property type="entry name" value="AMP-bd_C"/>
</dbReference>
<proteinExistence type="predicted"/>
<dbReference type="Gene3D" id="3.30.300.30">
    <property type="match status" value="1"/>
</dbReference>
<keyword evidence="2 7" id="KW-0436">Ligase</keyword>
<dbReference type="EC" id="6.2.1.26" evidence="7"/>
<evidence type="ECO:0000256" key="4">
    <source>
        <dbReference type="ARBA" id="ARBA00022840"/>
    </source>
</evidence>
<evidence type="ECO:0000259" key="5">
    <source>
        <dbReference type="Pfam" id="PF00501"/>
    </source>
</evidence>
<keyword evidence="4" id="KW-0067">ATP-binding</keyword>
<comment type="caution">
    <text evidence="7">The sequence shown here is derived from an EMBL/GenBank/DDBJ whole genome shotgun (WGS) entry which is preliminary data.</text>
</comment>
<dbReference type="SUPFAM" id="SSF56801">
    <property type="entry name" value="Acetyl-CoA synthetase-like"/>
    <property type="match status" value="1"/>
</dbReference>
<sequence length="476" mass="51363">MDLVTSAAAAFGDTPAILSPDRTLSFTDIDEQTAALAETLKAEGCDRGQVTALVMPNSTEMVLLLLALLRTGSIAAPLNYRFPPVRLQPMLDRLSPVTVIGPRRLTAPLSGHRKTDPHRLVDNNRVHANRHPVHRMDETGIPGISSPVTIIHTSSSSGSPKAALHSLGNHYHSALGSNSNIAFTPGDCWLLSLPLFHIGGYAILIRSLAGGGAIAVPPEEWTINDAIKALRVTHLSLVPTQLYRLVGDCSCHDALKQAKSILLGGSAIEPALLRQAAQLGLPVYLSYGSTEMSSQITTTTAPTTTVTAGRILPDRELSIAENGEILVKGPCLFQGYLSESGPVPATDEHGWFHTGDTGSLSPDGELLVTGRTDNMFISGGENIHPEEIERTLCHIDGIVRCLVVPVPDTEYGQRPAAFIETGPQAPDDQSILELARRKLGRFKTPVSLTRISSWHLLPGTEKIDRGWYRREVRKEK</sequence>
<dbReference type="RefSeq" id="WP_175186850.1">
    <property type="nucleotide sequence ID" value="NZ_JABVZQ010000002.1"/>
</dbReference>
<gene>
    <name evidence="7" type="primary">menE</name>
    <name evidence="7" type="ORF">INT08_00275</name>
</gene>
<reference evidence="7 8" key="1">
    <citation type="journal article" date="2020" name="Microorganisms">
        <title>Simultaneous Genome Sequencing of Prosthecochloris ethylica and Desulfuromonas acetoxidans within a Syntrophic Mixture Reveals Unique Pili and Protein Interactions.</title>
        <authorList>
            <person name="Kyndt J.A."/>
            <person name="Van Beeumen J.J."/>
            <person name="Meyer T.E."/>
        </authorList>
    </citation>
    <scope>NUCLEOTIDE SEQUENCE [LARGE SCALE GENOMIC DNA]</scope>
    <source>
        <strain evidence="7 8">N3</strain>
    </source>
</reference>
<evidence type="ECO:0000256" key="1">
    <source>
        <dbReference type="ARBA" id="ARBA00022428"/>
    </source>
</evidence>
<dbReference type="NCBIfam" id="TIGR01923">
    <property type="entry name" value="menE"/>
    <property type="match status" value="1"/>
</dbReference>
<keyword evidence="1" id="KW-0474">Menaquinone biosynthesis</keyword>
<organism evidence="7 8">
    <name type="scientific">Prosthecochloris ethylica</name>
    <dbReference type="NCBI Taxonomy" id="2743976"/>
    <lineage>
        <taxon>Bacteria</taxon>
        <taxon>Pseudomonadati</taxon>
        <taxon>Chlorobiota</taxon>
        <taxon>Chlorobiia</taxon>
        <taxon>Chlorobiales</taxon>
        <taxon>Chlorobiaceae</taxon>
        <taxon>Prosthecochloris</taxon>
    </lineage>
</organism>
<accession>A0ABR9XNS2</accession>
<keyword evidence="3" id="KW-0547">Nucleotide-binding</keyword>
<dbReference type="Pfam" id="PF13193">
    <property type="entry name" value="AMP-binding_C"/>
    <property type="match status" value="1"/>
</dbReference>
<feature type="domain" description="AMP-binding enzyme C-terminal" evidence="6">
    <location>
        <begin position="387"/>
        <end position="448"/>
    </location>
</feature>
<evidence type="ECO:0000256" key="2">
    <source>
        <dbReference type="ARBA" id="ARBA00022598"/>
    </source>
</evidence>
<name>A0ABR9XNS2_9CHLB</name>
<dbReference type="GO" id="GO:0008756">
    <property type="term" value="F:o-succinylbenzoate-CoA ligase activity"/>
    <property type="evidence" value="ECO:0007669"/>
    <property type="project" value="UniProtKB-EC"/>
</dbReference>
<dbReference type="InterPro" id="IPR000873">
    <property type="entry name" value="AMP-dep_synth/lig_dom"/>
</dbReference>
<dbReference type="PANTHER" id="PTHR43201">
    <property type="entry name" value="ACYL-COA SYNTHETASE"/>
    <property type="match status" value="1"/>
</dbReference>
<evidence type="ECO:0000313" key="8">
    <source>
        <dbReference type="Proteomes" id="UP000619838"/>
    </source>
</evidence>
<dbReference type="Pfam" id="PF00501">
    <property type="entry name" value="AMP-binding"/>
    <property type="match status" value="1"/>
</dbReference>
<dbReference type="CDD" id="cd17630">
    <property type="entry name" value="OSB_MenE-like"/>
    <property type="match status" value="1"/>
</dbReference>
<dbReference type="Gene3D" id="3.40.50.12780">
    <property type="entry name" value="N-terminal domain of ligase-like"/>
    <property type="match status" value="1"/>
</dbReference>
<evidence type="ECO:0000256" key="3">
    <source>
        <dbReference type="ARBA" id="ARBA00022741"/>
    </source>
</evidence>
<evidence type="ECO:0000259" key="6">
    <source>
        <dbReference type="Pfam" id="PF13193"/>
    </source>
</evidence>
<dbReference type="Proteomes" id="UP000619838">
    <property type="component" value="Unassembled WGS sequence"/>
</dbReference>
<protein>
    <submittedName>
        <fullName evidence="7">O-succinylbenzoate--CoA ligase</fullName>
        <ecNumber evidence="7">6.2.1.26</ecNumber>
    </submittedName>
</protein>
<dbReference type="PANTHER" id="PTHR43201:SF32">
    <property type="entry name" value="2-SUCCINYLBENZOATE--COA LIGASE, CHLOROPLASTIC_PEROXISOMAL"/>
    <property type="match status" value="1"/>
</dbReference>
<feature type="domain" description="AMP-dependent synthetase/ligase" evidence="5">
    <location>
        <begin position="6"/>
        <end position="337"/>
    </location>
</feature>
<dbReference type="InterPro" id="IPR042099">
    <property type="entry name" value="ANL_N_sf"/>
</dbReference>
<dbReference type="EMBL" id="JADGII010000001">
    <property type="protein sequence ID" value="MBF0635615.1"/>
    <property type="molecule type" value="Genomic_DNA"/>
</dbReference>
<evidence type="ECO:0000313" key="7">
    <source>
        <dbReference type="EMBL" id="MBF0635615.1"/>
    </source>
</evidence>
<keyword evidence="8" id="KW-1185">Reference proteome</keyword>